<feature type="non-terminal residue" evidence="1">
    <location>
        <position position="74"/>
    </location>
</feature>
<accession>A0A061QPG0</accession>
<protein>
    <submittedName>
        <fullName evidence="1">Uncharacterized protein</fullName>
    </submittedName>
</protein>
<dbReference type="AlphaFoldDB" id="A0A061QPG0"/>
<sequence length="74" mass="7713">VVYLDAANGVRDTGEGPQECRCPGAPAQGADSFRPPSLCLHLGAPCRVMRYADPARGRRLLCASDAQTCALAAP</sequence>
<feature type="non-terminal residue" evidence="1">
    <location>
        <position position="1"/>
    </location>
</feature>
<reference evidence="1" key="1">
    <citation type="submission" date="2014-05" db="EMBL/GenBank/DDBJ databases">
        <title>The transcriptome of the halophilic microalga Tetraselmis sp. GSL018 isolated from the Great Salt Lake, Utah.</title>
        <authorList>
            <person name="Jinkerson R.E."/>
            <person name="D'Adamo S."/>
            <person name="Posewitz M.C."/>
        </authorList>
    </citation>
    <scope>NUCLEOTIDE SEQUENCE</scope>
    <source>
        <strain evidence="1">GSL018</strain>
    </source>
</reference>
<name>A0A061QPG0_9CHLO</name>
<dbReference type="EMBL" id="GBEZ01025518">
    <property type="protein sequence ID" value="JAC61578.1"/>
    <property type="molecule type" value="Transcribed_RNA"/>
</dbReference>
<evidence type="ECO:0000313" key="1">
    <source>
        <dbReference type="EMBL" id="JAC61578.1"/>
    </source>
</evidence>
<proteinExistence type="predicted"/>
<organism evidence="1">
    <name type="scientific">Tetraselmis sp. GSL018</name>
    <dbReference type="NCBI Taxonomy" id="582737"/>
    <lineage>
        <taxon>Eukaryota</taxon>
        <taxon>Viridiplantae</taxon>
        <taxon>Chlorophyta</taxon>
        <taxon>core chlorophytes</taxon>
        <taxon>Chlorodendrophyceae</taxon>
        <taxon>Chlorodendrales</taxon>
        <taxon>Chlorodendraceae</taxon>
        <taxon>Tetraselmis</taxon>
    </lineage>
</organism>
<gene>
    <name evidence="1" type="ORF">TSPGSL018_25848</name>
</gene>